<organism evidence="3">
    <name type="scientific">marine sediment metagenome</name>
    <dbReference type="NCBI Taxonomy" id="412755"/>
    <lineage>
        <taxon>unclassified sequences</taxon>
        <taxon>metagenomes</taxon>
        <taxon>ecological metagenomes</taxon>
    </lineage>
</organism>
<dbReference type="AlphaFoldDB" id="A0A0F9BHU1"/>
<dbReference type="PROSITE" id="PS51898">
    <property type="entry name" value="TYR_RECOMBINASE"/>
    <property type="match status" value="1"/>
</dbReference>
<dbReference type="GO" id="GO:0015074">
    <property type="term" value="P:DNA integration"/>
    <property type="evidence" value="ECO:0007669"/>
    <property type="project" value="InterPro"/>
</dbReference>
<comment type="caution">
    <text evidence="3">The sequence shown here is derived from an EMBL/GenBank/DDBJ whole genome shotgun (WGS) entry which is preliminary data.</text>
</comment>
<reference evidence="3" key="1">
    <citation type="journal article" date="2015" name="Nature">
        <title>Complex archaea that bridge the gap between prokaryotes and eukaryotes.</title>
        <authorList>
            <person name="Spang A."/>
            <person name="Saw J.H."/>
            <person name="Jorgensen S.L."/>
            <person name="Zaremba-Niedzwiedzka K."/>
            <person name="Martijn J."/>
            <person name="Lind A.E."/>
            <person name="van Eijk R."/>
            <person name="Schleper C."/>
            <person name="Guy L."/>
            <person name="Ettema T.J."/>
        </authorList>
    </citation>
    <scope>NUCLEOTIDE SEQUENCE</scope>
</reference>
<accession>A0A0F9BHU1</accession>
<dbReference type="Pfam" id="PF00589">
    <property type="entry name" value="Phage_integrase"/>
    <property type="match status" value="1"/>
</dbReference>
<keyword evidence="1" id="KW-0233">DNA recombination</keyword>
<proteinExistence type="predicted"/>
<evidence type="ECO:0000256" key="1">
    <source>
        <dbReference type="ARBA" id="ARBA00023172"/>
    </source>
</evidence>
<evidence type="ECO:0000313" key="3">
    <source>
        <dbReference type="EMBL" id="KKL21434.1"/>
    </source>
</evidence>
<dbReference type="GO" id="GO:0006310">
    <property type="term" value="P:DNA recombination"/>
    <property type="evidence" value="ECO:0007669"/>
    <property type="project" value="UniProtKB-KW"/>
</dbReference>
<gene>
    <name evidence="3" type="ORF">LCGC14_2445490</name>
</gene>
<dbReference type="SUPFAM" id="SSF56349">
    <property type="entry name" value="DNA breaking-rejoining enzymes"/>
    <property type="match status" value="1"/>
</dbReference>
<dbReference type="GO" id="GO:0003677">
    <property type="term" value="F:DNA binding"/>
    <property type="evidence" value="ECO:0007669"/>
    <property type="project" value="InterPro"/>
</dbReference>
<dbReference type="InterPro" id="IPR011010">
    <property type="entry name" value="DNA_brk_join_enz"/>
</dbReference>
<protein>
    <recommendedName>
        <fullName evidence="2">Tyr recombinase domain-containing protein</fullName>
    </recommendedName>
</protein>
<feature type="domain" description="Tyr recombinase" evidence="2">
    <location>
        <begin position="104"/>
        <end position="215"/>
    </location>
</feature>
<dbReference type="Gene3D" id="1.10.443.10">
    <property type="entry name" value="Intergrase catalytic core"/>
    <property type="match status" value="1"/>
</dbReference>
<name>A0A0F9BHU1_9ZZZZ</name>
<sequence>MNYEFCSNFKPYIEGLISQKRAFGFKYTSEEMLLATFDRFCSTHYKDEKQLDRSIVMHWAKQSPTEGRNSRNNRVGIVRQLAKYIASLGLEAYRAPEIGREQTKPPHIFTKEELVAFFKATDHMEQLSAFPVRHLVLPVIFRVIYCCGLRLAEACNLKCDDINLHSGEVFIRQSKGCNDRFIFLAEDVRVVCRRYDSRVSETFPVRQWFFPSLGD</sequence>
<dbReference type="EMBL" id="LAZR01037733">
    <property type="protein sequence ID" value="KKL21434.1"/>
    <property type="molecule type" value="Genomic_DNA"/>
</dbReference>
<feature type="non-terminal residue" evidence="3">
    <location>
        <position position="215"/>
    </location>
</feature>
<evidence type="ECO:0000259" key="2">
    <source>
        <dbReference type="PROSITE" id="PS51898"/>
    </source>
</evidence>
<dbReference type="InterPro" id="IPR002104">
    <property type="entry name" value="Integrase_catalytic"/>
</dbReference>
<dbReference type="InterPro" id="IPR013762">
    <property type="entry name" value="Integrase-like_cat_sf"/>
</dbReference>